<name>A0A1D6PAZ7_MAIZE</name>
<dbReference type="AlphaFoldDB" id="A0A1D6PAZ7"/>
<dbReference type="EMBL" id="CM000785">
    <property type="protein sequence ID" value="AQL06852.1"/>
    <property type="molecule type" value="Genomic_DNA"/>
</dbReference>
<proteinExistence type="predicted"/>
<organism evidence="1">
    <name type="scientific">Zea mays</name>
    <name type="common">Maize</name>
    <dbReference type="NCBI Taxonomy" id="4577"/>
    <lineage>
        <taxon>Eukaryota</taxon>
        <taxon>Viridiplantae</taxon>
        <taxon>Streptophyta</taxon>
        <taxon>Embryophyta</taxon>
        <taxon>Tracheophyta</taxon>
        <taxon>Spermatophyta</taxon>
        <taxon>Magnoliopsida</taxon>
        <taxon>Liliopsida</taxon>
        <taxon>Poales</taxon>
        <taxon>Poaceae</taxon>
        <taxon>PACMAD clade</taxon>
        <taxon>Panicoideae</taxon>
        <taxon>Andropogonodae</taxon>
        <taxon>Andropogoneae</taxon>
        <taxon>Tripsacinae</taxon>
        <taxon>Zea</taxon>
    </lineage>
</organism>
<gene>
    <name evidence="1" type="ORF">ZEAMMB73_Zm00001d047528</name>
</gene>
<reference evidence="1" key="1">
    <citation type="submission" date="2015-12" db="EMBL/GenBank/DDBJ databases">
        <title>Update maize B73 reference genome by single molecule sequencing technologies.</title>
        <authorList>
            <consortium name="Maize Genome Sequencing Project"/>
            <person name="Ware D."/>
        </authorList>
    </citation>
    <scope>NUCLEOTIDE SEQUENCE</scope>
    <source>
        <tissue evidence="1">Seedling</tissue>
    </source>
</reference>
<protein>
    <submittedName>
        <fullName evidence="1">Uncharacterized protein</fullName>
    </submittedName>
</protein>
<sequence length="97" mass="10203">MTASSTSRNSPTWPHVPLCTTSSGAAAVWTRCRAVAPRCPSSSRGTSWSSPTSVTLGLFWASHSTTPSRRPAHRPPEAQPATGVAHLVVQRPGVLPC</sequence>
<dbReference type="ExpressionAtlas" id="A0A1D6PAZ7">
    <property type="expression patterns" value="baseline"/>
</dbReference>
<accession>A0A1D6PAZ7</accession>
<evidence type="ECO:0000313" key="1">
    <source>
        <dbReference type="EMBL" id="AQL06852.1"/>
    </source>
</evidence>